<dbReference type="EMBL" id="CM000144">
    <property type="protein sequence ID" value="EEE66998.1"/>
    <property type="molecule type" value="Genomic_DNA"/>
</dbReference>
<dbReference type="Proteomes" id="UP000007752">
    <property type="component" value="Chromosome 7"/>
</dbReference>
<dbReference type="AlphaFoldDB" id="B9FWR1"/>
<reference evidence="2" key="2">
    <citation type="submission" date="2008-12" db="EMBL/GenBank/DDBJ databases">
        <title>Improved gene annotation of the rice (Oryza sativa) genomes.</title>
        <authorList>
            <person name="Wang J."/>
            <person name="Li R."/>
            <person name="Fan W."/>
            <person name="Huang Q."/>
            <person name="Zhang J."/>
            <person name="Zhou Y."/>
            <person name="Hu Y."/>
            <person name="Zi S."/>
            <person name="Li J."/>
            <person name="Ni P."/>
            <person name="Zheng H."/>
            <person name="Zhang Y."/>
            <person name="Zhao M."/>
            <person name="Hao Q."/>
            <person name="McDermott J."/>
            <person name="Samudrala R."/>
            <person name="Kristiansen K."/>
            <person name="Wong G.K.-S."/>
        </authorList>
    </citation>
    <scope>NUCLEOTIDE SEQUENCE</scope>
</reference>
<feature type="region of interest" description="Disordered" evidence="1">
    <location>
        <begin position="17"/>
        <end position="40"/>
    </location>
</feature>
<protein>
    <submittedName>
        <fullName evidence="2">Uncharacterized protein</fullName>
    </submittedName>
</protein>
<reference evidence="2" key="1">
    <citation type="journal article" date="2005" name="PLoS Biol.">
        <title>The genomes of Oryza sativa: a history of duplications.</title>
        <authorList>
            <person name="Yu J."/>
            <person name="Wang J."/>
            <person name="Lin W."/>
            <person name="Li S."/>
            <person name="Li H."/>
            <person name="Zhou J."/>
            <person name="Ni P."/>
            <person name="Dong W."/>
            <person name="Hu S."/>
            <person name="Zeng C."/>
            <person name="Zhang J."/>
            <person name="Zhang Y."/>
            <person name="Li R."/>
            <person name="Xu Z."/>
            <person name="Li S."/>
            <person name="Li X."/>
            <person name="Zheng H."/>
            <person name="Cong L."/>
            <person name="Lin L."/>
            <person name="Yin J."/>
            <person name="Geng J."/>
            <person name="Li G."/>
            <person name="Shi J."/>
            <person name="Liu J."/>
            <person name="Lv H."/>
            <person name="Li J."/>
            <person name="Wang J."/>
            <person name="Deng Y."/>
            <person name="Ran L."/>
            <person name="Shi X."/>
            <person name="Wang X."/>
            <person name="Wu Q."/>
            <person name="Li C."/>
            <person name="Ren X."/>
            <person name="Wang J."/>
            <person name="Wang X."/>
            <person name="Li D."/>
            <person name="Liu D."/>
            <person name="Zhang X."/>
            <person name="Ji Z."/>
            <person name="Zhao W."/>
            <person name="Sun Y."/>
            <person name="Zhang Z."/>
            <person name="Bao J."/>
            <person name="Han Y."/>
            <person name="Dong L."/>
            <person name="Ji J."/>
            <person name="Chen P."/>
            <person name="Wu S."/>
            <person name="Liu J."/>
            <person name="Xiao Y."/>
            <person name="Bu D."/>
            <person name="Tan J."/>
            <person name="Yang L."/>
            <person name="Ye C."/>
            <person name="Zhang J."/>
            <person name="Xu J."/>
            <person name="Zhou Y."/>
            <person name="Yu Y."/>
            <person name="Zhang B."/>
            <person name="Zhuang S."/>
            <person name="Wei H."/>
            <person name="Liu B."/>
            <person name="Lei M."/>
            <person name="Yu H."/>
            <person name="Li Y."/>
            <person name="Xu H."/>
            <person name="Wei S."/>
            <person name="He X."/>
            <person name="Fang L."/>
            <person name="Zhang Z."/>
            <person name="Zhang Y."/>
            <person name="Huang X."/>
            <person name="Su Z."/>
            <person name="Tong W."/>
            <person name="Li J."/>
            <person name="Tong Z."/>
            <person name="Li S."/>
            <person name="Ye J."/>
            <person name="Wang L."/>
            <person name="Fang L."/>
            <person name="Lei T."/>
            <person name="Chen C."/>
            <person name="Chen H."/>
            <person name="Xu Z."/>
            <person name="Li H."/>
            <person name="Huang H."/>
            <person name="Zhang F."/>
            <person name="Xu H."/>
            <person name="Li N."/>
            <person name="Zhao C."/>
            <person name="Li S."/>
            <person name="Dong L."/>
            <person name="Huang Y."/>
            <person name="Li L."/>
            <person name="Xi Y."/>
            <person name="Qi Q."/>
            <person name="Li W."/>
            <person name="Zhang B."/>
            <person name="Hu W."/>
            <person name="Zhang Y."/>
            <person name="Tian X."/>
            <person name="Jiao Y."/>
            <person name="Liang X."/>
            <person name="Jin J."/>
            <person name="Gao L."/>
            <person name="Zheng W."/>
            <person name="Hao B."/>
            <person name="Liu S."/>
            <person name="Wang W."/>
            <person name="Yuan L."/>
            <person name="Cao M."/>
            <person name="McDermott J."/>
            <person name="Samudrala R."/>
            <person name="Wang J."/>
            <person name="Wong G.K."/>
            <person name="Yang H."/>
        </authorList>
    </citation>
    <scope>NUCLEOTIDE SEQUENCE [LARGE SCALE GENOMIC DNA]</scope>
</reference>
<sequence>MKPVSLASLMNTAVEYEDEDQTDSLSLSAHSGEKGDPFFAESEHRDLPVPVTKTTLSQAVDAFAAAGRGANELTMAAAMQRQFQAQVNELHINEHLAATGKSLPRKDLQVLVGHGCPSMDPKVVFSAKLIRKLVHLDEGDGMGTCRKAGKGISGGWCMDAIELEFGVCEVQLWNQWCSCKINGVHWAQVCMSEVYSVPGGETYP</sequence>
<feature type="compositionally biased region" description="Basic and acidic residues" evidence="1">
    <location>
        <begin position="31"/>
        <end position="40"/>
    </location>
</feature>
<evidence type="ECO:0000256" key="1">
    <source>
        <dbReference type="SAM" id="MobiDB-lite"/>
    </source>
</evidence>
<gene>
    <name evidence="2" type="ORF">OsJ_23909</name>
</gene>
<accession>B9FWR1</accession>
<proteinExistence type="predicted"/>
<organism evidence="2">
    <name type="scientific">Oryza sativa subsp. japonica</name>
    <name type="common">Rice</name>
    <dbReference type="NCBI Taxonomy" id="39947"/>
    <lineage>
        <taxon>Eukaryota</taxon>
        <taxon>Viridiplantae</taxon>
        <taxon>Streptophyta</taxon>
        <taxon>Embryophyta</taxon>
        <taxon>Tracheophyta</taxon>
        <taxon>Spermatophyta</taxon>
        <taxon>Magnoliopsida</taxon>
        <taxon>Liliopsida</taxon>
        <taxon>Poales</taxon>
        <taxon>Poaceae</taxon>
        <taxon>BOP clade</taxon>
        <taxon>Oryzoideae</taxon>
        <taxon>Oryzeae</taxon>
        <taxon>Oryzinae</taxon>
        <taxon>Oryza</taxon>
        <taxon>Oryza sativa</taxon>
    </lineage>
</organism>
<evidence type="ECO:0000313" key="2">
    <source>
        <dbReference type="EMBL" id="EEE66998.1"/>
    </source>
</evidence>
<name>B9FWR1_ORYSJ</name>